<evidence type="ECO:0000313" key="4">
    <source>
        <dbReference type="EMBL" id="MDF8262861.1"/>
    </source>
</evidence>
<comment type="cofactor">
    <cofactor evidence="1">
        <name>Mg(2+)</name>
        <dbReference type="ChEBI" id="CHEBI:18420"/>
    </cofactor>
</comment>
<protein>
    <submittedName>
        <fullName evidence="4">Aldolase/citrate lyase family protein</fullName>
    </submittedName>
</protein>
<evidence type="ECO:0000313" key="5">
    <source>
        <dbReference type="Proteomes" id="UP001528912"/>
    </source>
</evidence>
<evidence type="ECO:0000256" key="3">
    <source>
        <dbReference type="ARBA" id="ARBA00022842"/>
    </source>
</evidence>
<dbReference type="PANTHER" id="PTHR32308">
    <property type="entry name" value="LYASE BETA SUBUNIT, PUTATIVE (AFU_ORTHOLOGUE AFUA_4G13030)-RELATED"/>
    <property type="match status" value="1"/>
</dbReference>
<gene>
    <name evidence="4" type="ORF">P4R38_01215</name>
</gene>
<reference evidence="4 5" key="1">
    <citation type="submission" date="2023-03" db="EMBL/GenBank/DDBJ databases">
        <title>YIM 133296 draft genome.</title>
        <authorList>
            <person name="Xiong L."/>
        </authorList>
    </citation>
    <scope>NUCLEOTIDE SEQUENCE [LARGE SCALE GENOMIC DNA]</scope>
    <source>
        <strain evidence="4 5">YIM 133296</strain>
    </source>
</reference>
<comment type="caution">
    <text evidence="4">The sequence shown here is derived from an EMBL/GenBank/DDBJ whole genome shotgun (WGS) entry which is preliminary data.</text>
</comment>
<dbReference type="InterPro" id="IPR054255">
    <property type="entry name" value="DUF6986"/>
</dbReference>
<sequence>MPESVEDLTRSLTAALDRRLSDWDARLAERYPGDRVDRQPVHTAYIPADRFDVDAVRRWGASALDLLASYAPTSATLAAAVGEPVADVEAVYERVRAKLATEPIENLRVDFEDGYGGRPDDVEDADVAATVAALRSMDGRPAWFGIRFKSFEAPTRARGVRTLVAFLSGLVDGPRLPDGLVVTLPKVTSVEQVAAMASACSTIESALGIASDSVGFEIQVETAQAVMGVDGTAPVAAMIDAADGRCAGLHYGTYDYSAGLGIAAAYQSLDHPVADHAKAVMQVAAAQTGVRVADGSTNVVAFGSEAEAHATWALHHRLVTRSLVRGIYQGWDLHPGHLPTRYLATYLFHRRALLDAAARLRAYVGRVESGIADEPATARMLASSLLRGVRCGALDLDEVSRLADLDEPTLLALTTTG</sequence>
<keyword evidence="3" id="KW-0460">Magnesium</keyword>
<dbReference type="SUPFAM" id="SSF51621">
    <property type="entry name" value="Phosphoenolpyruvate/pyruvate domain"/>
    <property type="match status" value="1"/>
</dbReference>
<keyword evidence="4" id="KW-0456">Lyase</keyword>
<dbReference type="InterPro" id="IPR040442">
    <property type="entry name" value="Pyrv_kinase-like_dom_sf"/>
</dbReference>
<dbReference type="RefSeq" id="WP_277190644.1">
    <property type="nucleotide sequence ID" value="NZ_JAROAV010000004.1"/>
</dbReference>
<dbReference type="InterPro" id="IPR015813">
    <property type="entry name" value="Pyrv/PenolPyrv_kinase-like_dom"/>
</dbReference>
<name>A0ABT6C1T8_9MICO</name>
<dbReference type="GO" id="GO:0016829">
    <property type="term" value="F:lyase activity"/>
    <property type="evidence" value="ECO:0007669"/>
    <property type="project" value="UniProtKB-KW"/>
</dbReference>
<evidence type="ECO:0000256" key="1">
    <source>
        <dbReference type="ARBA" id="ARBA00001946"/>
    </source>
</evidence>
<accession>A0ABT6C1T8</accession>
<proteinExistence type="predicted"/>
<evidence type="ECO:0000256" key="2">
    <source>
        <dbReference type="ARBA" id="ARBA00022723"/>
    </source>
</evidence>
<organism evidence="4 5">
    <name type="scientific">Luteipulveratus flavus</name>
    <dbReference type="NCBI Taxonomy" id="3031728"/>
    <lineage>
        <taxon>Bacteria</taxon>
        <taxon>Bacillati</taxon>
        <taxon>Actinomycetota</taxon>
        <taxon>Actinomycetes</taxon>
        <taxon>Micrococcales</taxon>
        <taxon>Dermacoccaceae</taxon>
        <taxon>Luteipulveratus</taxon>
    </lineage>
</organism>
<dbReference type="EMBL" id="JAROAV010000004">
    <property type="protein sequence ID" value="MDF8262861.1"/>
    <property type="molecule type" value="Genomic_DNA"/>
</dbReference>
<dbReference type="Pfam" id="PF22484">
    <property type="entry name" value="DUF6986"/>
    <property type="match status" value="1"/>
</dbReference>
<dbReference type="Proteomes" id="UP001528912">
    <property type="component" value="Unassembled WGS sequence"/>
</dbReference>
<keyword evidence="2" id="KW-0479">Metal-binding</keyword>
<dbReference type="Gene3D" id="3.20.20.60">
    <property type="entry name" value="Phosphoenolpyruvate-binding domains"/>
    <property type="match status" value="1"/>
</dbReference>
<keyword evidence="5" id="KW-1185">Reference proteome</keyword>
<dbReference type="PANTHER" id="PTHR32308:SF10">
    <property type="entry name" value="CITRATE LYASE SUBUNIT BETA"/>
    <property type="match status" value="1"/>
</dbReference>